<gene>
    <name evidence="2" type="ORF">ATK36_1796</name>
</gene>
<dbReference type="AlphaFoldDB" id="A0A2A9F8R2"/>
<keyword evidence="3" id="KW-1185">Reference proteome</keyword>
<proteinExistence type="predicted"/>
<reference evidence="2 3" key="1">
    <citation type="submission" date="2017-10" db="EMBL/GenBank/DDBJ databases">
        <title>Sequencing the genomes of 1000 actinobacteria strains.</title>
        <authorList>
            <person name="Klenk H.-P."/>
        </authorList>
    </citation>
    <scope>NUCLEOTIDE SEQUENCE [LARGE SCALE GENOMIC DNA]</scope>
    <source>
        <strain evidence="2 3">DSM 46092</strain>
    </source>
</reference>
<dbReference type="EMBL" id="PDJK01000002">
    <property type="protein sequence ID" value="PFG46799.1"/>
    <property type="molecule type" value="Genomic_DNA"/>
</dbReference>
<name>A0A2A9F8R2_9PSEU</name>
<dbReference type="Proteomes" id="UP000243542">
    <property type="component" value="Unassembled WGS sequence"/>
</dbReference>
<feature type="compositionally biased region" description="Basic residues" evidence="1">
    <location>
        <begin position="96"/>
        <end position="106"/>
    </location>
</feature>
<feature type="region of interest" description="Disordered" evidence="1">
    <location>
        <begin position="96"/>
        <end position="115"/>
    </location>
</feature>
<organism evidence="2 3">
    <name type="scientific">Amycolatopsis sulphurea</name>
    <dbReference type="NCBI Taxonomy" id="76022"/>
    <lineage>
        <taxon>Bacteria</taxon>
        <taxon>Bacillati</taxon>
        <taxon>Actinomycetota</taxon>
        <taxon>Actinomycetes</taxon>
        <taxon>Pseudonocardiales</taxon>
        <taxon>Pseudonocardiaceae</taxon>
        <taxon>Amycolatopsis</taxon>
    </lineage>
</organism>
<evidence type="ECO:0000256" key="1">
    <source>
        <dbReference type="SAM" id="MobiDB-lite"/>
    </source>
</evidence>
<protein>
    <submittedName>
        <fullName evidence="2">Uncharacterized protein</fullName>
    </submittedName>
</protein>
<sequence>MVVQGSAQAVAPGGGEQVDRIEFARFRRRVVVSAGGRWQRSRRSPSPVRTSRGSRRPDGARRGGWSRCASPIQSTGLAGSRLGEVLRTRPATSVRALRRYQRRRPGPRGGSALLQELGPFQVHHVGHHLR</sequence>
<feature type="compositionally biased region" description="Low complexity" evidence="1">
    <location>
        <begin position="33"/>
        <end position="51"/>
    </location>
</feature>
<feature type="region of interest" description="Disordered" evidence="1">
    <location>
        <begin position="33"/>
        <end position="73"/>
    </location>
</feature>
<comment type="caution">
    <text evidence="2">The sequence shown here is derived from an EMBL/GenBank/DDBJ whole genome shotgun (WGS) entry which is preliminary data.</text>
</comment>
<evidence type="ECO:0000313" key="3">
    <source>
        <dbReference type="Proteomes" id="UP000243542"/>
    </source>
</evidence>
<accession>A0A2A9F8R2</accession>
<evidence type="ECO:0000313" key="2">
    <source>
        <dbReference type="EMBL" id="PFG46799.1"/>
    </source>
</evidence>